<organism evidence="3 4">
    <name type="scientific">Tulasnella calospora MUT 4182</name>
    <dbReference type="NCBI Taxonomy" id="1051891"/>
    <lineage>
        <taxon>Eukaryota</taxon>
        <taxon>Fungi</taxon>
        <taxon>Dikarya</taxon>
        <taxon>Basidiomycota</taxon>
        <taxon>Agaricomycotina</taxon>
        <taxon>Agaricomycetes</taxon>
        <taxon>Cantharellales</taxon>
        <taxon>Tulasnellaceae</taxon>
        <taxon>Tulasnella</taxon>
    </lineage>
</organism>
<evidence type="ECO:0000313" key="4">
    <source>
        <dbReference type="Proteomes" id="UP000054248"/>
    </source>
</evidence>
<evidence type="ECO:0000256" key="2">
    <source>
        <dbReference type="SAM" id="MobiDB-lite"/>
    </source>
</evidence>
<name>A0A0C3QY94_9AGAM</name>
<keyword evidence="4" id="KW-1185">Reference proteome</keyword>
<accession>A0A0C3QY94</accession>
<keyword evidence="1" id="KW-0175">Coiled coil</keyword>
<dbReference type="EMBL" id="KN822944">
    <property type="protein sequence ID" value="KIO34189.1"/>
    <property type="molecule type" value="Genomic_DNA"/>
</dbReference>
<evidence type="ECO:0000313" key="3">
    <source>
        <dbReference type="EMBL" id="KIO34189.1"/>
    </source>
</evidence>
<dbReference type="OrthoDB" id="3244078at2759"/>
<feature type="compositionally biased region" description="Low complexity" evidence="2">
    <location>
        <begin position="348"/>
        <end position="363"/>
    </location>
</feature>
<feature type="coiled-coil region" evidence="1">
    <location>
        <begin position="205"/>
        <end position="239"/>
    </location>
</feature>
<gene>
    <name evidence="3" type="ORF">M407DRAFT_17096</name>
</gene>
<sequence>MRIFQAARTNRQRLFCPKCRTPFREGPPDVINVFPEYESDEEEISVIHNRSLTTQNREDVEQLAARADNVDIESDAAELEGVATRAEQLLQRFREVGGGNEDTLTLMEQHLGRLRQRLNYHHRLEELKDEVTVLAAERDEHRDARDAEHAKYLEVKDHWRATHRKSTERKERCNLLTQTIQERDQQIRDLQDAVRVANGKMLKQNMTINKANSEMEETVARLKEKLEKCERDKVKLDKKYLAAKSGLHELQRKHAKCKQARPRPSSEIDDSLEIIPPPKPAPLRESASSSLRHPALNTSLQKSSSVSSLLRPALTERKRTFARISSFPSTSRDLENVEPSTDGDWEDSSMLLPPKPSSSRSKPQFAPNLTNTLVLKAMPKSKPPPFPFSAPHTRSSKSKGKEPALPSSESEIQEIVVDLPPVPASKRRKVSYEL</sequence>
<feature type="region of interest" description="Disordered" evidence="2">
    <location>
        <begin position="330"/>
        <end position="412"/>
    </location>
</feature>
<reference evidence="3 4" key="1">
    <citation type="submission" date="2014-04" db="EMBL/GenBank/DDBJ databases">
        <authorList>
            <consortium name="DOE Joint Genome Institute"/>
            <person name="Kuo A."/>
            <person name="Girlanda M."/>
            <person name="Perotto S."/>
            <person name="Kohler A."/>
            <person name="Nagy L.G."/>
            <person name="Floudas D."/>
            <person name="Copeland A."/>
            <person name="Barry K.W."/>
            <person name="Cichocki N."/>
            <person name="Veneault-Fourrey C."/>
            <person name="LaButti K."/>
            <person name="Lindquist E.A."/>
            <person name="Lipzen A."/>
            <person name="Lundell T."/>
            <person name="Morin E."/>
            <person name="Murat C."/>
            <person name="Sun H."/>
            <person name="Tunlid A."/>
            <person name="Henrissat B."/>
            <person name="Grigoriev I.V."/>
            <person name="Hibbett D.S."/>
            <person name="Martin F."/>
            <person name="Nordberg H.P."/>
            <person name="Cantor M.N."/>
            <person name="Hua S.X."/>
        </authorList>
    </citation>
    <scope>NUCLEOTIDE SEQUENCE [LARGE SCALE GENOMIC DNA]</scope>
    <source>
        <strain evidence="3 4">MUT 4182</strain>
    </source>
</reference>
<dbReference type="HOGENOM" id="CLU_678934_0_0_1"/>
<protein>
    <submittedName>
        <fullName evidence="3">Uncharacterized protein</fullName>
    </submittedName>
</protein>
<dbReference type="AlphaFoldDB" id="A0A0C3QY94"/>
<evidence type="ECO:0000256" key="1">
    <source>
        <dbReference type="SAM" id="Coils"/>
    </source>
</evidence>
<reference evidence="4" key="2">
    <citation type="submission" date="2015-01" db="EMBL/GenBank/DDBJ databases">
        <title>Evolutionary Origins and Diversification of the Mycorrhizal Mutualists.</title>
        <authorList>
            <consortium name="DOE Joint Genome Institute"/>
            <consortium name="Mycorrhizal Genomics Consortium"/>
            <person name="Kohler A."/>
            <person name="Kuo A."/>
            <person name="Nagy L.G."/>
            <person name="Floudas D."/>
            <person name="Copeland A."/>
            <person name="Barry K.W."/>
            <person name="Cichocki N."/>
            <person name="Veneault-Fourrey C."/>
            <person name="LaButti K."/>
            <person name="Lindquist E.A."/>
            <person name="Lipzen A."/>
            <person name="Lundell T."/>
            <person name="Morin E."/>
            <person name="Murat C."/>
            <person name="Riley R."/>
            <person name="Ohm R."/>
            <person name="Sun H."/>
            <person name="Tunlid A."/>
            <person name="Henrissat B."/>
            <person name="Grigoriev I.V."/>
            <person name="Hibbett D.S."/>
            <person name="Martin F."/>
        </authorList>
    </citation>
    <scope>NUCLEOTIDE SEQUENCE [LARGE SCALE GENOMIC DNA]</scope>
    <source>
        <strain evidence="4">MUT 4182</strain>
    </source>
</reference>
<proteinExistence type="predicted"/>
<feature type="region of interest" description="Disordered" evidence="2">
    <location>
        <begin position="252"/>
        <end position="311"/>
    </location>
</feature>
<dbReference type="Proteomes" id="UP000054248">
    <property type="component" value="Unassembled WGS sequence"/>
</dbReference>
<feature type="compositionally biased region" description="Low complexity" evidence="2">
    <location>
        <begin position="296"/>
        <end position="311"/>
    </location>
</feature>